<keyword evidence="3" id="KW-1185">Reference proteome</keyword>
<gene>
    <name evidence="2" type="ORF">GCM10012278_24920</name>
</gene>
<dbReference type="Proteomes" id="UP000660745">
    <property type="component" value="Unassembled WGS sequence"/>
</dbReference>
<proteinExistence type="predicted"/>
<feature type="region of interest" description="Disordered" evidence="1">
    <location>
        <begin position="276"/>
        <end position="323"/>
    </location>
</feature>
<dbReference type="AlphaFoldDB" id="A0A918E578"/>
<organism evidence="2 3">
    <name type="scientific">Nonomuraea glycinis</name>
    <dbReference type="NCBI Taxonomy" id="2047744"/>
    <lineage>
        <taxon>Bacteria</taxon>
        <taxon>Bacillati</taxon>
        <taxon>Actinomycetota</taxon>
        <taxon>Actinomycetes</taxon>
        <taxon>Streptosporangiales</taxon>
        <taxon>Streptosporangiaceae</taxon>
        <taxon>Nonomuraea</taxon>
    </lineage>
</organism>
<feature type="compositionally biased region" description="Polar residues" evidence="1">
    <location>
        <begin position="21"/>
        <end position="30"/>
    </location>
</feature>
<feature type="region of interest" description="Disordered" evidence="1">
    <location>
        <begin position="1"/>
        <end position="31"/>
    </location>
</feature>
<sequence>MLGGRSVVRRSAVPEEPLPRRQQNSNQPQKFSWEHSHIHTVHSQAKFTEISYALRMTEKDDALGDLRDADVLKALCWAWDSAVQHALDSYEPTTGHHQGWVGYTAWTILVDRLDRVFSCERFSVNPNDTFEVGEDLVAEGLLSGEYEAMPRLIPGLVVRDDLNGSPGWRYKEWRFLLQSFGGKDVDSIPWPQARPTKKAVATQPYPDEMVLPGFEQLMAIDVLADVLKTPVSDLTVVTLVAAWAIDAHTKGSELHLGRPRYNRKGSEAWHWRVELRNGPPDGRQGIDPIPATPPKSPSPQEVQDAEVTLRAMPRKANSQKDEG</sequence>
<accession>A0A918E578</accession>
<reference evidence="2" key="2">
    <citation type="submission" date="2020-09" db="EMBL/GenBank/DDBJ databases">
        <authorList>
            <person name="Sun Q."/>
            <person name="Zhou Y."/>
        </authorList>
    </citation>
    <scope>NUCLEOTIDE SEQUENCE</scope>
    <source>
        <strain evidence="2">CGMCC 4.7430</strain>
    </source>
</reference>
<evidence type="ECO:0000313" key="3">
    <source>
        <dbReference type="Proteomes" id="UP000660745"/>
    </source>
</evidence>
<reference evidence="2" key="1">
    <citation type="journal article" date="2014" name="Int. J. Syst. Evol. Microbiol.">
        <title>Complete genome sequence of Corynebacterium casei LMG S-19264T (=DSM 44701T), isolated from a smear-ripened cheese.</title>
        <authorList>
            <consortium name="US DOE Joint Genome Institute (JGI-PGF)"/>
            <person name="Walter F."/>
            <person name="Albersmeier A."/>
            <person name="Kalinowski J."/>
            <person name="Ruckert C."/>
        </authorList>
    </citation>
    <scope>NUCLEOTIDE SEQUENCE</scope>
    <source>
        <strain evidence="2">CGMCC 4.7430</strain>
    </source>
</reference>
<protein>
    <submittedName>
        <fullName evidence="2">Uncharacterized protein</fullName>
    </submittedName>
</protein>
<name>A0A918E578_9ACTN</name>
<comment type="caution">
    <text evidence="2">The sequence shown here is derived from an EMBL/GenBank/DDBJ whole genome shotgun (WGS) entry which is preliminary data.</text>
</comment>
<evidence type="ECO:0000313" key="2">
    <source>
        <dbReference type="EMBL" id="GGP05428.1"/>
    </source>
</evidence>
<dbReference type="EMBL" id="BMNK01000003">
    <property type="protein sequence ID" value="GGP05428.1"/>
    <property type="molecule type" value="Genomic_DNA"/>
</dbReference>
<evidence type="ECO:0000256" key="1">
    <source>
        <dbReference type="SAM" id="MobiDB-lite"/>
    </source>
</evidence>